<keyword evidence="1" id="KW-0732">Signal</keyword>
<evidence type="ECO:0000313" key="2">
    <source>
        <dbReference type="EMBL" id="OTF91588.1"/>
    </source>
</evidence>
<sequence length="58" mass="6541">MLWSFIKAHLNSIILVFLSACKQVCTRSVQETAARDPVKVPAWKDETSEKNVYIATVC</sequence>
<dbReference type="EMBL" id="CM007905">
    <property type="protein sequence ID" value="OTF91588.1"/>
    <property type="molecule type" value="Genomic_DNA"/>
</dbReference>
<proteinExistence type="predicted"/>
<feature type="chain" id="PRO_5012197074" evidence="1">
    <location>
        <begin position="27"/>
        <end position="58"/>
    </location>
</feature>
<accession>A0A251RYW4</accession>
<organism evidence="2 3">
    <name type="scientific">Helianthus annuus</name>
    <name type="common">Common sunflower</name>
    <dbReference type="NCBI Taxonomy" id="4232"/>
    <lineage>
        <taxon>Eukaryota</taxon>
        <taxon>Viridiplantae</taxon>
        <taxon>Streptophyta</taxon>
        <taxon>Embryophyta</taxon>
        <taxon>Tracheophyta</taxon>
        <taxon>Spermatophyta</taxon>
        <taxon>Magnoliopsida</taxon>
        <taxon>eudicotyledons</taxon>
        <taxon>Gunneridae</taxon>
        <taxon>Pentapetalae</taxon>
        <taxon>asterids</taxon>
        <taxon>campanulids</taxon>
        <taxon>Asterales</taxon>
        <taxon>Asteraceae</taxon>
        <taxon>Asteroideae</taxon>
        <taxon>Heliantheae alliance</taxon>
        <taxon>Heliantheae</taxon>
        <taxon>Helianthus</taxon>
    </lineage>
</organism>
<gene>
    <name evidence="2" type="ORF">HannXRQ_Chr16g0512401</name>
</gene>
<dbReference type="InParanoid" id="A0A251RYW4"/>
<reference evidence="3" key="1">
    <citation type="journal article" date="2017" name="Nature">
        <title>The sunflower genome provides insights into oil metabolism, flowering and Asterid evolution.</title>
        <authorList>
            <person name="Badouin H."/>
            <person name="Gouzy J."/>
            <person name="Grassa C.J."/>
            <person name="Murat F."/>
            <person name="Staton S.E."/>
            <person name="Cottret L."/>
            <person name="Lelandais-Briere C."/>
            <person name="Owens G.L."/>
            <person name="Carrere S."/>
            <person name="Mayjonade B."/>
            <person name="Legrand L."/>
            <person name="Gill N."/>
            <person name="Kane N.C."/>
            <person name="Bowers J.E."/>
            <person name="Hubner S."/>
            <person name="Bellec A."/>
            <person name="Berard A."/>
            <person name="Berges H."/>
            <person name="Blanchet N."/>
            <person name="Boniface M.C."/>
            <person name="Brunel D."/>
            <person name="Catrice O."/>
            <person name="Chaidir N."/>
            <person name="Claudel C."/>
            <person name="Donnadieu C."/>
            <person name="Faraut T."/>
            <person name="Fievet G."/>
            <person name="Helmstetter N."/>
            <person name="King M."/>
            <person name="Knapp S.J."/>
            <person name="Lai Z."/>
            <person name="Le Paslier M.C."/>
            <person name="Lippi Y."/>
            <person name="Lorenzon L."/>
            <person name="Mandel J.R."/>
            <person name="Marage G."/>
            <person name="Marchand G."/>
            <person name="Marquand E."/>
            <person name="Bret-Mestries E."/>
            <person name="Morien E."/>
            <person name="Nambeesan S."/>
            <person name="Nguyen T."/>
            <person name="Pegot-Espagnet P."/>
            <person name="Pouilly N."/>
            <person name="Raftis F."/>
            <person name="Sallet E."/>
            <person name="Schiex T."/>
            <person name="Thomas J."/>
            <person name="Vandecasteele C."/>
            <person name="Vares D."/>
            <person name="Vear F."/>
            <person name="Vautrin S."/>
            <person name="Crespi M."/>
            <person name="Mangin B."/>
            <person name="Burke J.M."/>
            <person name="Salse J."/>
            <person name="Munos S."/>
            <person name="Vincourt P."/>
            <person name="Rieseberg L.H."/>
            <person name="Langlade N.B."/>
        </authorList>
    </citation>
    <scope>NUCLEOTIDE SEQUENCE [LARGE SCALE GENOMIC DNA]</scope>
    <source>
        <strain evidence="3">cv. SF193</strain>
    </source>
</reference>
<feature type="signal peptide" evidence="1">
    <location>
        <begin position="1"/>
        <end position="26"/>
    </location>
</feature>
<dbReference type="Proteomes" id="UP000215914">
    <property type="component" value="Chromosome 16"/>
</dbReference>
<name>A0A251RYW4_HELAN</name>
<evidence type="ECO:0000256" key="1">
    <source>
        <dbReference type="SAM" id="SignalP"/>
    </source>
</evidence>
<evidence type="ECO:0000313" key="3">
    <source>
        <dbReference type="Proteomes" id="UP000215914"/>
    </source>
</evidence>
<dbReference type="AlphaFoldDB" id="A0A251RYW4"/>
<protein>
    <submittedName>
        <fullName evidence="2">Uncharacterized protein</fullName>
    </submittedName>
</protein>
<dbReference type="PROSITE" id="PS51257">
    <property type="entry name" value="PROKAR_LIPOPROTEIN"/>
    <property type="match status" value="1"/>
</dbReference>
<keyword evidence="3" id="KW-1185">Reference proteome</keyword>